<protein>
    <submittedName>
        <fullName evidence="8">RbAp48</fullName>
    </submittedName>
</protein>
<dbReference type="InterPro" id="IPR022052">
    <property type="entry name" value="Histone-bd_RBBP4-like_N"/>
</dbReference>
<evidence type="ECO:0000256" key="5">
    <source>
        <dbReference type="ARBA" id="ARBA00023242"/>
    </source>
</evidence>
<dbReference type="PROSITE" id="PS50294">
    <property type="entry name" value="WD_REPEATS_REGION"/>
    <property type="match status" value="1"/>
</dbReference>
<sequence>MTNGAIMADATLCREIREEHRVWRFNTLVLYDLVMSHTLEWPSLTVQWIPGINPKEGITGETLLIGTHTADDEPNYLLLIEVGLPNEHILPEGMRYDQCQDYCGFSFGEDSTRKFNVNARIPHEGEVNKALYNPCDPTKIATKAISGDVNLFDSTKFGPLVLKSNFRGQMHADLTLKGHTAEGWGMCWNTVKEGFLASVADDGRFCLWDINAYSTRKEMQPYRRFSCNSSPMQDVTWVDGDSGGHVCISVNDEGNMLLWDIREDCAKAPTKKICVSNLPIVSISSNSLRSDIIAVGGADQNINIWDMRQVSKPLHRIIASHQEAVVRLQWANWKPSLLASASSDRFVTLWDLDRVGMEQSADDIEDGPPELIFTHGGHTAPVSDICWNPESEYRWMMVSVAEDNVLQIWQPSKKAFQQQRFETDIESSDDEFEVE</sequence>
<reference evidence="8 9" key="1">
    <citation type="journal article" date="2020" name="bioRxiv">
        <title>Metabolic contributions of an alphaproteobacterial endosymbiont in the apicomplexan Cardiosporidium cionae.</title>
        <authorList>
            <person name="Hunter E.S."/>
            <person name="Paight C.J."/>
            <person name="Lane C.E."/>
        </authorList>
    </citation>
    <scope>NUCLEOTIDE SEQUENCE [LARGE SCALE GENOMIC DNA]</scope>
    <source>
        <strain evidence="8">ESH_2018</strain>
    </source>
</reference>
<evidence type="ECO:0000256" key="3">
    <source>
        <dbReference type="ARBA" id="ARBA00022737"/>
    </source>
</evidence>
<name>A0ABQ7J7I5_9APIC</name>
<keyword evidence="3" id="KW-0677">Repeat</keyword>
<organism evidence="8 9">
    <name type="scientific">Cardiosporidium cionae</name>
    <dbReference type="NCBI Taxonomy" id="476202"/>
    <lineage>
        <taxon>Eukaryota</taxon>
        <taxon>Sar</taxon>
        <taxon>Alveolata</taxon>
        <taxon>Apicomplexa</taxon>
        <taxon>Aconoidasida</taxon>
        <taxon>Nephromycida</taxon>
        <taxon>Cardiosporidium</taxon>
    </lineage>
</organism>
<comment type="caution">
    <text evidence="8">The sequence shown here is derived from an EMBL/GenBank/DDBJ whole genome shotgun (WGS) entry which is preliminary data.</text>
</comment>
<dbReference type="InterPro" id="IPR020472">
    <property type="entry name" value="WD40_PAC1"/>
</dbReference>
<keyword evidence="5" id="KW-0539">Nucleus</keyword>
<evidence type="ECO:0000256" key="6">
    <source>
        <dbReference type="PROSITE-ProRule" id="PRU00221"/>
    </source>
</evidence>
<dbReference type="InterPro" id="IPR015943">
    <property type="entry name" value="WD40/YVTN_repeat-like_dom_sf"/>
</dbReference>
<proteinExistence type="predicted"/>
<dbReference type="PROSITE" id="PS00678">
    <property type="entry name" value="WD_REPEATS_1"/>
    <property type="match status" value="1"/>
</dbReference>
<dbReference type="SMART" id="SM00320">
    <property type="entry name" value="WD40"/>
    <property type="match status" value="6"/>
</dbReference>
<accession>A0ABQ7J7I5</accession>
<evidence type="ECO:0000313" key="9">
    <source>
        <dbReference type="Proteomes" id="UP000823046"/>
    </source>
</evidence>
<dbReference type="InterPro" id="IPR001680">
    <property type="entry name" value="WD40_rpt"/>
</dbReference>
<keyword evidence="9" id="KW-1185">Reference proteome</keyword>
<feature type="repeat" description="WD" evidence="6">
    <location>
        <begin position="318"/>
        <end position="360"/>
    </location>
</feature>
<feature type="domain" description="Histone-binding protein RBBP4-like N-terminal" evidence="7">
    <location>
        <begin position="18"/>
        <end position="86"/>
    </location>
</feature>
<dbReference type="Proteomes" id="UP000823046">
    <property type="component" value="Unassembled WGS sequence"/>
</dbReference>
<comment type="subcellular location">
    <subcellularLocation>
        <location evidence="1">Nucleus</location>
    </subcellularLocation>
</comment>
<evidence type="ECO:0000259" key="7">
    <source>
        <dbReference type="Pfam" id="PF12265"/>
    </source>
</evidence>
<dbReference type="Gene3D" id="2.130.10.10">
    <property type="entry name" value="YVTN repeat-like/Quinoprotein amine dehydrogenase"/>
    <property type="match status" value="1"/>
</dbReference>
<dbReference type="SUPFAM" id="SSF50978">
    <property type="entry name" value="WD40 repeat-like"/>
    <property type="match status" value="1"/>
</dbReference>
<dbReference type="PRINTS" id="PR00320">
    <property type="entry name" value="GPROTEINBRPT"/>
</dbReference>
<dbReference type="PANTHER" id="PTHR22850">
    <property type="entry name" value="WD40 REPEAT FAMILY"/>
    <property type="match status" value="1"/>
</dbReference>
<gene>
    <name evidence="8" type="ORF">IE077_003763</name>
</gene>
<feature type="repeat" description="WD" evidence="6">
    <location>
        <begin position="375"/>
        <end position="410"/>
    </location>
</feature>
<dbReference type="Pfam" id="PF12265">
    <property type="entry name" value="CAF1C_H4-bd"/>
    <property type="match status" value="1"/>
</dbReference>
<keyword evidence="2 6" id="KW-0853">WD repeat</keyword>
<dbReference type="Pfam" id="PF00400">
    <property type="entry name" value="WD40"/>
    <property type="match status" value="1"/>
</dbReference>
<evidence type="ECO:0000256" key="1">
    <source>
        <dbReference type="ARBA" id="ARBA00004123"/>
    </source>
</evidence>
<evidence type="ECO:0000256" key="4">
    <source>
        <dbReference type="ARBA" id="ARBA00022853"/>
    </source>
</evidence>
<evidence type="ECO:0000256" key="2">
    <source>
        <dbReference type="ARBA" id="ARBA00022574"/>
    </source>
</evidence>
<dbReference type="EMBL" id="JADAQX010000538">
    <property type="protein sequence ID" value="KAF8819954.1"/>
    <property type="molecule type" value="Genomic_DNA"/>
</dbReference>
<dbReference type="InterPro" id="IPR036322">
    <property type="entry name" value="WD40_repeat_dom_sf"/>
</dbReference>
<keyword evidence="4" id="KW-0156">Chromatin regulator</keyword>
<dbReference type="InterPro" id="IPR019775">
    <property type="entry name" value="WD40_repeat_CS"/>
</dbReference>
<dbReference type="PROSITE" id="PS50082">
    <property type="entry name" value="WD_REPEATS_2"/>
    <property type="match status" value="2"/>
</dbReference>
<dbReference type="InterPro" id="IPR050459">
    <property type="entry name" value="WD_repeat_RBAP46/RBAP48/MSI1"/>
</dbReference>
<evidence type="ECO:0000313" key="8">
    <source>
        <dbReference type="EMBL" id="KAF8819954.1"/>
    </source>
</evidence>